<dbReference type="PRINTS" id="PR00038">
    <property type="entry name" value="HTHLUXR"/>
</dbReference>
<dbReference type="OrthoDB" id="7009766at2"/>
<dbReference type="PANTHER" id="PTHR44688">
    <property type="entry name" value="DNA-BINDING TRANSCRIPTIONAL ACTIVATOR DEVR_DOSR"/>
    <property type="match status" value="1"/>
</dbReference>
<evidence type="ECO:0000256" key="1">
    <source>
        <dbReference type="ARBA" id="ARBA00023015"/>
    </source>
</evidence>
<dbReference type="EMBL" id="SMLL01000007">
    <property type="protein sequence ID" value="TFY97404.1"/>
    <property type="molecule type" value="Genomic_DNA"/>
</dbReference>
<keyword evidence="6" id="KW-1185">Reference proteome</keyword>
<comment type="caution">
    <text evidence="5">The sequence shown here is derived from an EMBL/GenBank/DDBJ whole genome shotgun (WGS) entry which is preliminary data.</text>
</comment>
<name>A0A4Z0BGZ7_9BURK</name>
<reference evidence="5 6" key="1">
    <citation type="submission" date="2019-03" db="EMBL/GenBank/DDBJ databases">
        <title>Ramlibacter rhizophilus CCTCC AB2015357, whole genome shotgun sequence.</title>
        <authorList>
            <person name="Zhang X."/>
            <person name="Feng G."/>
            <person name="Zhu H."/>
        </authorList>
    </citation>
    <scope>NUCLEOTIDE SEQUENCE [LARGE SCALE GENOMIC DNA]</scope>
    <source>
        <strain evidence="5 6">CCTCC AB2015357</strain>
    </source>
</reference>
<keyword evidence="2" id="KW-0238">DNA-binding</keyword>
<feature type="domain" description="HTH luxR-type" evidence="4">
    <location>
        <begin position="195"/>
        <end position="261"/>
    </location>
</feature>
<sequence>MQLIHLARDPRPSGPGDRCAQSALSGVIGAIGDPGFAEAGLAELNRWLPLCWWSIYTLHDGAPPDLHAHARVGDAPDGTGAAWRAYRGSLYRRDATFAAARPLAAEGSTAMLHWRASEIPSDHRAAIYSAHGLRERLSIAAAMPGQGLLAINLYRHQRQAALEADAIEAVGRMAQPLLACVRKHIALRARETAAAGSALDTLTTRERQVCERLLKGWTQEGVAVDLGLTPATVKTYRDRAFRKLGIRSRHQLPAAVAPRVAAH</sequence>
<keyword evidence="3" id="KW-0804">Transcription</keyword>
<dbReference type="AlphaFoldDB" id="A0A4Z0BGZ7"/>
<dbReference type="InterPro" id="IPR036388">
    <property type="entry name" value="WH-like_DNA-bd_sf"/>
</dbReference>
<dbReference type="GO" id="GO:0003677">
    <property type="term" value="F:DNA binding"/>
    <property type="evidence" value="ECO:0007669"/>
    <property type="project" value="UniProtKB-KW"/>
</dbReference>
<evidence type="ECO:0000256" key="3">
    <source>
        <dbReference type="ARBA" id="ARBA00023163"/>
    </source>
</evidence>
<evidence type="ECO:0000313" key="5">
    <source>
        <dbReference type="EMBL" id="TFY97404.1"/>
    </source>
</evidence>
<proteinExistence type="predicted"/>
<dbReference type="SMART" id="SM00421">
    <property type="entry name" value="HTH_LUXR"/>
    <property type="match status" value="1"/>
</dbReference>
<dbReference type="PROSITE" id="PS50043">
    <property type="entry name" value="HTH_LUXR_2"/>
    <property type="match status" value="1"/>
</dbReference>
<accession>A0A4Z0BGZ7</accession>
<dbReference type="CDD" id="cd06170">
    <property type="entry name" value="LuxR_C_like"/>
    <property type="match status" value="1"/>
</dbReference>
<dbReference type="RefSeq" id="WP_135286570.1">
    <property type="nucleotide sequence ID" value="NZ_SMLL01000007.1"/>
</dbReference>
<evidence type="ECO:0000313" key="6">
    <source>
        <dbReference type="Proteomes" id="UP000297564"/>
    </source>
</evidence>
<dbReference type="Pfam" id="PF00196">
    <property type="entry name" value="GerE"/>
    <property type="match status" value="1"/>
</dbReference>
<evidence type="ECO:0000256" key="2">
    <source>
        <dbReference type="ARBA" id="ARBA00023125"/>
    </source>
</evidence>
<dbReference type="PANTHER" id="PTHR44688:SF16">
    <property type="entry name" value="DNA-BINDING TRANSCRIPTIONAL ACTIVATOR DEVR_DOSR"/>
    <property type="match status" value="1"/>
</dbReference>
<gene>
    <name evidence="5" type="ORF">EZ242_17925</name>
</gene>
<organism evidence="5 6">
    <name type="scientific">Ramlibacter rhizophilus</name>
    <dbReference type="NCBI Taxonomy" id="1781167"/>
    <lineage>
        <taxon>Bacteria</taxon>
        <taxon>Pseudomonadati</taxon>
        <taxon>Pseudomonadota</taxon>
        <taxon>Betaproteobacteria</taxon>
        <taxon>Burkholderiales</taxon>
        <taxon>Comamonadaceae</taxon>
        <taxon>Ramlibacter</taxon>
    </lineage>
</organism>
<dbReference type="Gene3D" id="1.10.10.10">
    <property type="entry name" value="Winged helix-like DNA-binding domain superfamily/Winged helix DNA-binding domain"/>
    <property type="match status" value="1"/>
</dbReference>
<evidence type="ECO:0000259" key="4">
    <source>
        <dbReference type="PROSITE" id="PS50043"/>
    </source>
</evidence>
<dbReference type="GO" id="GO:0006355">
    <property type="term" value="P:regulation of DNA-templated transcription"/>
    <property type="evidence" value="ECO:0007669"/>
    <property type="project" value="InterPro"/>
</dbReference>
<dbReference type="SUPFAM" id="SSF46894">
    <property type="entry name" value="C-terminal effector domain of the bipartite response regulators"/>
    <property type="match status" value="1"/>
</dbReference>
<dbReference type="InterPro" id="IPR000792">
    <property type="entry name" value="Tscrpt_reg_LuxR_C"/>
</dbReference>
<keyword evidence="1" id="KW-0805">Transcription regulation</keyword>
<protein>
    <submittedName>
        <fullName evidence="5">LuxR family transcriptional regulator</fullName>
    </submittedName>
</protein>
<dbReference type="Proteomes" id="UP000297564">
    <property type="component" value="Unassembled WGS sequence"/>
</dbReference>
<dbReference type="InterPro" id="IPR016032">
    <property type="entry name" value="Sig_transdc_resp-reg_C-effctor"/>
</dbReference>